<protein>
    <recommendedName>
        <fullName evidence="2">GGDEF domain-containing protein</fullName>
    </recommendedName>
</protein>
<dbReference type="PANTHER" id="PTHR45138">
    <property type="entry name" value="REGULATORY COMPONENTS OF SENSORY TRANSDUCTION SYSTEM"/>
    <property type="match status" value="1"/>
</dbReference>
<reference evidence="3 4" key="1">
    <citation type="journal article" date="2019" name="Int. J. Syst. Evol. Microbiol.">
        <title>The Global Catalogue of Microorganisms (GCM) 10K type strain sequencing project: providing services to taxonomists for standard genome sequencing and annotation.</title>
        <authorList>
            <consortium name="The Broad Institute Genomics Platform"/>
            <consortium name="The Broad Institute Genome Sequencing Center for Infectious Disease"/>
            <person name="Wu L."/>
            <person name="Ma J."/>
        </authorList>
    </citation>
    <scope>NUCLEOTIDE SEQUENCE [LARGE SCALE GENOMIC DNA]</scope>
    <source>
        <strain evidence="3 4">JCM 12389</strain>
    </source>
</reference>
<dbReference type="InterPro" id="IPR029787">
    <property type="entry name" value="Nucleotide_cyclase"/>
</dbReference>
<keyword evidence="1" id="KW-1133">Transmembrane helix</keyword>
<dbReference type="InterPro" id="IPR000160">
    <property type="entry name" value="GGDEF_dom"/>
</dbReference>
<feature type="transmembrane region" description="Helical" evidence="1">
    <location>
        <begin position="38"/>
        <end position="58"/>
    </location>
</feature>
<keyword evidence="1" id="KW-0472">Membrane</keyword>
<sequence length="578" mass="66472">MTKQKKLLIWILWLLIWPSLIFYIYQVTAPIMNLDGRWFDIVSFGILMCIVSLFPIIVGGTPIFFIHGISFAVFLHFGLFAEIVLTQIAVCVLLTKLRPGKDQLFRIPANLTLFLLTSIIGAAIYYLLGGTHQKIVDFTFEQQFPIIGYILAIIFANQVLLHLLKMYMTSQRERFFSKSLFWDMLTSGLTIPVGYVLYLLYIELGAGAIYFVGIPFVTFSVIIQNYFSSQRMNNYMRRTSQIGHKLTGKLNVKEVLDIFVEEVSKLLYVDYAYIYDVLNSNESLTLIRVMGDTPQGHHTSFHLKKFQGISGTVYGGGEGLYYKNRAKWDMILPDPSLPHDAESIISVPIWRNEKVVGVITVASKRKRAYEKYQYMLVEILANYLAVAIENARHYETTKQKSERCPLTKLYNYRYFEEYIQQLFEDMEAKGLHEDQSLILLDLDHFKQVNDTYGHESGNEVLRELAARLENTFPNEIVARYGGEEFVILLRGKGKDEALFHAENIRRVISEEPFELKQHISDIGKPIKIEVTASIGVATFPNDCDDPRELIRHADRAMYVGAKNNGRNRVATYEKVIQM</sequence>
<comment type="caution">
    <text evidence="3">The sequence shown here is derived from an EMBL/GenBank/DDBJ whole genome shotgun (WGS) entry which is preliminary data.</text>
</comment>
<feature type="transmembrane region" description="Helical" evidence="1">
    <location>
        <begin position="64"/>
        <end position="95"/>
    </location>
</feature>
<feature type="transmembrane region" description="Helical" evidence="1">
    <location>
        <begin position="7"/>
        <end position="26"/>
    </location>
</feature>
<dbReference type="InterPro" id="IPR043128">
    <property type="entry name" value="Rev_trsase/Diguanyl_cyclase"/>
</dbReference>
<dbReference type="SUPFAM" id="SSF55073">
    <property type="entry name" value="Nucleotide cyclase"/>
    <property type="match status" value="1"/>
</dbReference>
<organism evidence="3 4">
    <name type="scientific">Salinibacillus aidingensis</name>
    <dbReference type="NCBI Taxonomy" id="237684"/>
    <lineage>
        <taxon>Bacteria</taxon>
        <taxon>Bacillati</taxon>
        <taxon>Bacillota</taxon>
        <taxon>Bacilli</taxon>
        <taxon>Bacillales</taxon>
        <taxon>Bacillaceae</taxon>
        <taxon>Salinibacillus</taxon>
    </lineage>
</organism>
<keyword evidence="4" id="KW-1185">Reference proteome</keyword>
<dbReference type="SUPFAM" id="SSF55781">
    <property type="entry name" value="GAF domain-like"/>
    <property type="match status" value="1"/>
</dbReference>
<evidence type="ECO:0000259" key="2">
    <source>
        <dbReference type="PROSITE" id="PS50887"/>
    </source>
</evidence>
<dbReference type="EMBL" id="BAAADO010000001">
    <property type="protein sequence ID" value="GAA0483538.1"/>
    <property type="molecule type" value="Genomic_DNA"/>
</dbReference>
<dbReference type="Pfam" id="PF00990">
    <property type="entry name" value="GGDEF"/>
    <property type="match status" value="1"/>
</dbReference>
<dbReference type="Pfam" id="PF13185">
    <property type="entry name" value="GAF_2"/>
    <property type="match status" value="1"/>
</dbReference>
<gene>
    <name evidence="3" type="ORF">GCM10008986_05800</name>
</gene>
<dbReference type="Proteomes" id="UP001500880">
    <property type="component" value="Unassembled WGS sequence"/>
</dbReference>
<dbReference type="PANTHER" id="PTHR45138:SF9">
    <property type="entry name" value="DIGUANYLATE CYCLASE DGCM-RELATED"/>
    <property type="match status" value="1"/>
</dbReference>
<dbReference type="RefSeq" id="WP_343837332.1">
    <property type="nucleotide sequence ID" value="NZ_BAAADO010000001.1"/>
</dbReference>
<dbReference type="PROSITE" id="PS50887">
    <property type="entry name" value="GGDEF"/>
    <property type="match status" value="1"/>
</dbReference>
<evidence type="ECO:0000256" key="1">
    <source>
        <dbReference type="SAM" id="Phobius"/>
    </source>
</evidence>
<feature type="transmembrane region" description="Helical" evidence="1">
    <location>
        <begin position="107"/>
        <end position="126"/>
    </location>
</feature>
<feature type="transmembrane region" description="Helical" evidence="1">
    <location>
        <begin position="208"/>
        <end position="227"/>
    </location>
</feature>
<dbReference type="Gene3D" id="3.30.70.270">
    <property type="match status" value="1"/>
</dbReference>
<feature type="domain" description="GGDEF" evidence="2">
    <location>
        <begin position="433"/>
        <end position="574"/>
    </location>
</feature>
<feature type="transmembrane region" description="Helical" evidence="1">
    <location>
        <begin position="146"/>
        <end position="168"/>
    </location>
</feature>
<evidence type="ECO:0000313" key="4">
    <source>
        <dbReference type="Proteomes" id="UP001500880"/>
    </source>
</evidence>
<dbReference type="Gene3D" id="3.30.450.40">
    <property type="match status" value="1"/>
</dbReference>
<dbReference type="NCBIfam" id="TIGR00254">
    <property type="entry name" value="GGDEF"/>
    <property type="match status" value="1"/>
</dbReference>
<proteinExistence type="predicted"/>
<dbReference type="InterPro" id="IPR050469">
    <property type="entry name" value="Diguanylate_Cyclase"/>
</dbReference>
<accession>A0ABN1ATJ2</accession>
<dbReference type="SMART" id="SM00267">
    <property type="entry name" value="GGDEF"/>
    <property type="match status" value="1"/>
</dbReference>
<dbReference type="InterPro" id="IPR003018">
    <property type="entry name" value="GAF"/>
</dbReference>
<dbReference type="SMART" id="SM00065">
    <property type="entry name" value="GAF"/>
    <property type="match status" value="1"/>
</dbReference>
<evidence type="ECO:0000313" key="3">
    <source>
        <dbReference type="EMBL" id="GAA0483538.1"/>
    </source>
</evidence>
<feature type="transmembrane region" description="Helical" evidence="1">
    <location>
        <begin position="180"/>
        <end position="202"/>
    </location>
</feature>
<dbReference type="CDD" id="cd01949">
    <property type="entry name" value="GGDEF"/>
    <property type="match status" value="1"/>
</dbReference>
<dbReference type="InterPro" id="IPR029016">
    <property type="entry name" value="GAF-like_dom_sf"/>
</dbReference>
<name>A0ABN1ATJ2_9BACI</name>
<keyword evidence="1" id="KW-0812">Transmembrane</keyword>